<dbReference type="InterPro" id="IPR013785">
    <property type="entry name" value="Aldolase_TIM"/>
</dbReference>
<comment type="caution">
    <text evidence="11">The sequence shown here is derived from an EMBL/GenBank/DDBJ whole genome shotgun (WGS) entry which is preliminary data.</text>
</comment>
<keyword evidence="3" id="KW-0285">Flavoprotein</keyword>
<evidence type="ECO:0000256" key="9">
    <source>
        <dbReference type="SAM" id="MobiDB-lite"/>
    </source>
</evidence>
<evidence type="ECO:0000256" key="6">
    <source>
        <dbReference type="ARBA" id="ARBA00022857"/>
    </source>
</evidence>
<keyword evidence="7" id="KW-0694">RNA-binding</keyword>
<evidence type="ECO:0000313" key="12">
    <source>
        <dbReference type="Proteomes" id="UP001485043"/>
    </source>
</evidence>
<keyword evidence="2" id="KW-0820">tRNA-binding</keyword>
<evidence type="ECO:0000259" key="10">
    <source>
        <dbReference type="Pfam" id="PF01207"/>
    </source>
</evidence>
<dbReference type="AlphaFoldDB" id="A0AAW1SXI9"/>
<dbReference type="EMBL" id="JALJOV010000797">
    <property type="protein sequence ID" value="KAK9861204.1"/>
    <property type="molecule type" value="Genomic_DNA"/>
</dbReference>
<dbReference type="InterPro" id="IPR018517">
    <property type="entry name" value="tRNA_hU_synthase_CS"/>
</dbReference>
<evidence type="ECO:0000256" key="7">
    <source>
        <dbReference type="ARBA" id="ARBA00022884"/>
    </source>
</evidence>
<dbReference type="GO" id="GO:0017150">
    <property type="term" value="F:tRNA dihydrouridine synthase activity"/>
    <property type="evidence" value="ECO:0007669"/>
    <property type="project" value="InterPro"/>
</dbReference>
<dbReference type="PANTHER" id="PTHR42907:SF1">
    <property type="entry name" value="FMN-LINKED OXIDOREDUCTASES SUPERFAMILY PROTEIN"/>
    <property type="match status" value="1"/>
</dbReference>
<dbReference type="GO" id="GO:0050660">
    <property type="term" value="F:flavin adenine dinucleotide binding"/>
    <property type="evidence" value="ECO:0007669"/>
    <property type="project" value="InterPro"/>
</dbReference>
<feature type="compositionally biased region" description="Pro residues" evidence="9">
    <location>
        <begin position="433"/>
        <end position="443"/>
    </location>
</feature>
<evidence type="ECO:0000256" key="3">
    <source>
        <dbReference type="ARBA" id="ARBA00022630"/>
    </source>
</evidence>
<proteinExistence type="predicted"/>
<keyword evidence="5" id="KW-0819">tRNA processing</keyword>
<sequence>MQPFRLGKAGLLQARAVSVLSGTSGRSRAAYSTERRPSGVSCSRFHSFVLPAQSTARSRLRVFLKASGTDSNPAARVLSASCNASRPWPRPAQSRAAPASRAMHSASSPLHAASMPQRLSVAPMMDWTDVHYRQLARLMSKHTWLYTEMVVDSTIIHNPNTDKFLWFPQEQHPIACQLGGSNPELLAKAARMVAQYGYDEINLNCGCPSDRVAGAGCFGAALMLRPETVAECAAAVNAATPTPLTIKCRLGVDSVDSYESLCNFVRVVSERSGVLHFIIHARKCLLKGLNPHQNRTIPPLRYEAAYNSPWECLSDADRAVFGASSNPAQSRRQVLRDYCKYADNIIGRWAKGPESKGHVSPNVRAVAKPLLGMFMGQRGSRRWKQAMDEAFRRDPATLKQLLDETLCHIPEDILDAPPKTSPAIHTFTLNNPFPEPICSPPQPDRQDSPISASTQAAQASAAASRAQHKPVSVKQVPLLNGQGVATNSEQQAPAYQQQHAGTAFEDQSLQSVNTYLAGN</sequence>
<evidence type="ECO:0000256" key="4">
    <source>
        <dbReference type="ARBA" id="ARBA00022643"/>
    </source>
</evidence>
<feature type="compositionally biased region" description="Low complexity" evidence="9">
    <location>
        <begin position="451"/>
        <end position="465"/>
    </location>
</feature>
<dbReference type="InterPro" id="IPR004653">
    <property type="entry name" value="DusA"/>
</dbReference>
<protein>
    <recommendedName>
        <fullName evidence="10">DUS-like FMN-binding domain-containing protein</fullName>
    </recommendedName>
</protein>
<evidence type="ECO:0000313" key="11">
    <source>
        <dbReference type="EMBL" id="KAK9861204.1"/>
    </source>
</evidence>
<accession>A0AAW1SXI9</accession>
<dbReference type="InterPro" id="IPR035587">
    <property type="entry name" value="DUS-like_FMN-bd"/>
</dbReference>
<comment type="cofactor">
    <cofactor evidence="1">
        <name>FMN</name>
        <dbReference type="ChEBI" id="CHEBI:58210"/>
    </cofactor>
</comment>
<dbReference type="NCBIfam" id="NF008774">
    <property type="entry name" value="PRK11815.1"/>
    <property type="match status" value="1"/>
</dbReference>
<name>A0AAW1SXI9_9CHLO</name>
<dbReference type="SUPFAM" id="SSF51395">
    <property type="entry name" value="FMN-linked oxidoreductases"/>
    <property type="match status" value="1"/>
</dbReference>
<evidence type="ECO:0000256" key="5">
    <source>
        <dbReference type="ARBA" id="ARBA00022694"/>
    </source>
</evidence>
<dbReference type="Proteomes" id="UP001485043">
    <property type="component" value="Unassembled WGS sequence"/>
</dbReference>
<dbReference type="PROSITE" id="PS01136">
    <property type="entry name" value="UPF0034"/>
    <property type="match status" value="1"/>
</dbReference>
<dbReference type="Gene3D" id="1.20.120.1460">
    <property type="match status" value="1"/>
</dbReference>
<feature type="compositionally biased region" description="Polar residues" evidence="9">
    <location>
        <begin position="483"/>
        <end position="503"/>
    </location>
</feature>
<keyword evidence="12" id="KW-1185">Reference proteome</keyword>
<dbReference type="Pfam" id="PF01207">
    <property type="entry name" value="Dus"/>
    <property type="match status" value="1"/>
</dbReference>
<feature type="region of interest" description="Disordered" evidence="9">
    <location>
        <begin position="433"/>
        <end position="503"/>
    </location>
</feature>
<feature type="region of interest" description="Disordered" evidence="9">
    <location>
        <begin position="82"/>
        <end position="103"/>
    </location>
</feature>
<reference evidence="11 12" key="1">
    <citation type="journal article" date="2024" name="Nat. Commun.">
        <title>Phylogenomics reveals the evolutionary origins of lichenization in chlorophyte algae.</title>
        <authorList>
            <person name="Puginier C."/>
            <person name="Libourel C."/>
            <person name="Otte J."/>
            <person name="Skaloud P."/>
            <person name="Haon M."/>
            <person name="Grisel S."/>
            <person name="Petersen M."/>
            <person name="Berrin J.G."/>
            <person name="Delaux P.M."/>
            <person name="Dal Grande F."/>
            <person name="Keller J."/>
        </authorList>
    </citation>
    <scope>NUCLEOTIDE SEQUENCE [LARGE SCALE GENOMIC DNA]</scope>
    <source>
        <strain evidence="11 12">SAG 2523</strain>
    </source>
</reference>
<dbReference type="PANTHER" id="PTHR42907">
    <property type="entry name" value="FMN-LINKED OXIDOREDUCTASES SUPERFAMILY PROTEIN"/>
    <property type="match status" value="1"/>
</dbReference>
<dbReference type="CDD" id="cd02801">
    <property type="entry name" value="DUS_like_FMN"/>
    <property type="match status" value="1"/>
</dbReference>
<gene>
    <name evidence="11" type="ORF">WJX84_007819</name>
</gene>
<evidence type="ECO:0000256" key="1">
    <source>
        <dbReference type="ARBA" id="ARBA00001917"/>
    </source>
</evidence>
<keyword evidence="4" id="KW-0288">FMN</keyword>
<feature type="compositionally biased region" description="Low complexity" evidence="9">
    <location>
        <begin position="84"/>
        <end position="102"/>
    </location>
</feature>
<dbReference type="Gene3D" id="3.20.20.70">
    <property type="entry name" value="Aldolase class I"/>
    <property type="match status" value="1"/>
</dbReference>
<feature type="domain" description="DUS-like FMN-binding" evidence="10">
    <location>
        <begin position="121"/>
        <end position="305"/>
    </location>
</feature>
<organism evidence="11 12">
    <name type="scientific">Apatococcus fuscideae</name>
    <dbReference type="NCBI Taxonomy" id="2026836"/>
    <lineage>
        <taxon>Eukaryota</taxon>
        <taxon>Viridiplantae</taxon>
        <taxon>Chlorophyta</taxon>
        <taxon>core chlorophytes</taxon>
        <taxon>Trebouxiophyceae</taxon>
        <taxon>Chlorellales</taxon>
        <taxon>Chlorellaceae</taxon>
        <taxon>Apatococcus</taxon>
    </lineage>
</organism>
<evidence type="ECO:0000256" key="2">
    <source>
        <dbReference type="ARBA" id="ARBA00022555"/>
    </source>
</evidence>
<keyword evidence="8" id="KW-0560">Oxidoreductase</keyword>
<evidence type="ECO:0000256" key="8">
    <source>
        <dbReference type="ARBA" id="ARBA00023002"/>
    </source>
</evidence>
<dbReference type="GO" id="GO:0000049">
    <property type="term" value="F:tRNA binding"/>
    <property type="evidence" value="ECO:0007669"/>
    <property type="project" value="UniProtKB-KW"/>
</dbReference>
<keyword evidence="6" id="KW-0521">NADP</keyword>